<comment type="caution">
    <text evidence="2">The sequence shown here is derived from an EMBL/GenBank/DDBJ whole genome shotgun (WGS) entry which is preliminary data.</text>
</comment>
<evidence type="ECO:0000313" key="2">
    <source>
        <dbReference type="EMBL" id="KAL1276151.1"/>
    </source>
</evidence>
<feature type="region of interest" description="Disordered" evidence="1">
    <location>
        <begin position="211"/>
        <end position="235"/>
    </location>
</feature>
<keyword evidence="3" id="KW-1185">Reference proteome</keyword>
<protein>
    <submittedName>
        <fullName evidence="2">Uncharacterized protein</fullName>
    </submittedName>
</protein>
<proteinExistence type="predicted"/>
<feature type="non-terminal residue" evidence="2">
    <location>
        <position position="1"/>
    </location>
</feature>
<evidence type="ECO:0000313" key="3">
    <source>
        <dbReference type="Proteomes" id="UP001558613"/>
    </source>
</evidence>
<gene>
    <name evidence="2" type="ORF">QQF64_035774</name>
</gene>
<accession>A0ABR3NH68</accession>
<sequence length="304" mass="35762">WHLLKRSVKTLRLKKCFKSNMRILRNKQMAFNKEESEDMKIEEKFRVKHEDTEEQTDLMPLKEESQDSLYSESVHPKHEFSRWQVMAFIKEESEEMRIEETFRIKHEDIEEQTDLMLLKKESEELNEMEDKDQRRDNRWAKQLEHLRNPKFDISLPTTTTNPVPPMSIPGFPMANVPLASTTSQTVNRATVDFRFSKMEESLKDAVNTGERSLNVSGGETTDGQNNWNTSGTQNLTSPLHYNEQPSASNAWFSSGQRSHCLNHFTNCQQSNRWKILCHHSSWARLYCHVLHLSLLQRETHLRTV</sequence>
<dbReference type="EMBL" id="JAYMGO010000004">
    <property type="protein sequence ID" value="KAL1276151.1"/>
    <property type="molecule type" value="Genomic_DNA"/>
</dbReference>
<dbReference type="Proteomes" id="UP001558613">
    <property type="component" value="Unassembled WGS sequence"/>
</dbReference>
<organism evidence="2 3">
    <name type="scientific">Cirrhinus molitorella</name>
    <name type="common">mud carp</name>
    <dbReference type="NCBI Taxonomy" id="172907"/>
    <lineage>
        <taxon>Eukaryota</taxon>
        <taxon>Metazoa</taxon>
        <taxon>Chordata</taxon>
        <taxon>Craniata</taxon>
        <taxon>Vertebrata</taxon>
        <taxon>Euteleostomi</taxon>
        <taxon>Actinopterygii</taxon>
        <taxon>Neopterygii</taxon>
        <taxon>Teleostei</taxon>
        <taxon>Ostariophysi</taxon>
        <taxon>Cypriniformes</taxon>
        <taxon>Cyprinidae</taxon>
        <taxon>Labeoninae</taxon>
        <taxon>Labeonini</taxon>
        <taxon>Cirrhinus</taxon>
    </lineage>
</organism>
<evidence type="ECO:0000256" key="1">
    <source>
        <dbReference type="SAM" id="MobiDB-lite"/>
    </source>
</evidence>
<reference evidence="2 3" key="1">
    <citation type="submission" date="2023-09" db="EMBL/GenBank/DDBJ databases">
        <authorList>
            <person name="Wang M."/>
        </authorList>
    </citation>
    <scope>NUCLEOTIDE SEQUENCE [LARGE SCALE GENOMIC DNA]</scope>
    <source>
        <strain evidence="2">GT-2023</strain>
        <tissue evidence="2">Liver</tissue>
    </source>
</reference>
<name>A0ABR3NH68_9TELE</name>